<sequence length="659" mass="75845">MDNFFIKRKRNNEVKYTEPCSSSAVGSESVTGDSIEKSTDSNQQTSALSEPHFKKKKVSSRRYNDDYLKYGFIKCEKLFENDRPQCVICNNILANESLKPSKLKRHLETQHAELTDKPLEYFQRKKKDIKLSAQFLSCSTTFSEKALLSSYLVAYRVAKEKMAHTAAEKIILPACLDMVRTIFDDKSADKLKTIPGDHTISLRICTIADHLETVLITRLQSGIDFALQLDESTDIESRTALLVYVRYAWQDDLTEDFLCCLNVTSQLSGLDVFTELEKCIVGQYKLNWKNCKGITSDGTASITGRHSQVIKKLLEVTNNSAVWNHCFIHREALVSREIPQSLMGVLNNAVKVVNFIKSSSLNSRLLETFCSEMGTNHTHLLYHTKVRWLSQGKILSRVYELRNEIHQFLIEKKSHLAHIFGDDIWVTKLAYLTDIFAILNELSLKLQGKTSDIFQHVERIQGFCKTLLLWQARLKSDRPVYYMFPKFLQHIEENIINENILKEIQLEILSHLTSLSLTFNYFFPEEKVEILRENCWVKDPFAFQNPESIIELNLVPEEENELLQLSSSYTLKNDHETLSLSAFWIKTKEDFPLLSRKSIQLLLPFTTTNLCELGFSILTQLKMKERNGLSDAADMRVALSSCVPDWNELMNRRAHSSQK</sequence>
<feature type="region of interest" description="Disordered" evidence="1">
    <location>
        <begin position="17"/>
        <end position="52"/>
    </location>
</feature>
<dbReference type="RefSeq" id="XP_007948276.1">
    <property type="nucleotide sequence ID" value="XM_007950085.1"/>
</dbReference>
<organism evidence="2 3">
    <name type="scientific">Orycteropus afer afer</name>
    <dbReference type="NCBI Taxonomy" id="1230840"/>
    <lineage>
        <taxon>Eukaryota</taxon>
        <taxon>Metazoa</taxon>
        <taxon>Chordata</taxon>
        <taxon>Craniata</taxon>
        <taxon>Vertebrata</taxon>
        <taxon>Euteleostomi</taxon>
        <taxon>Mammalia</taxon>
        <taxon>Eutheria</taxon>
        <taxon>Afrotheria</taxon>
        <taxon>Tubulidentata</taxon>
        <taxon>Orycteropodidae</taxon>
        <taxon>Orycteropus</taxon>
    </lineage>
</organism>
<dbReference type="AlphaFoldDB" id="A0A8B7APZ7"/>
<feature type="compositionally biased region" description="Polar residues" evidence="1">
    <location>
        <begin position="19"/>
        <end position="32"/>
    </location>
</feature>
<dbReference type="PANTHER" id="PTHR45913:SF19">
    <property type="entry name" value="LOW QUALITY PROTEIN: ZINC FINGER BED DOMAIN-CONTAINING PROTEIN 5-LIKE"/>
    <property type="match status" value="1"/>
</dbReference>
<dbReference type="PANTHER" id="PTHR45913">
    <property type="entry name" value="EPM2A-INTERACTING PROTEIN 1"/>
    <property type="match status" value="1"/>
</dbReference>
<name>A0A8B7APZ7_ORYAF</name>
<evidence type="ECO:0000313" key="3">
    <source>
        <dbReference type="RefSeq" id="XP_007948276.1"/>
    </source>
</evidence>
<reference evidence="3" key="1">
    <citation type="submission" date="2025-08" db="UniProtKB">
        <authorList>
            <consortium name="RefSeq"/>
        </authorList>
    </citation>
    <scope>IDENTIFICATION</scope>
</reference>
<evidence type="ECO:0000256" key="1">
    <source>
        <dbReference type="SAM" id="MobiDB-lite"/>
    </source>
</evidence>
<accession>A0A8B7APZ7</accession>
<dbReference type="SUPFAM" id="SSF53098">
    <property type="entry name" value="Ribonuclease H-like"/>
    <property type="match status" value="1"/>
</dbReference>
<dbReference type="GeneID" id="103204861"/>
<dbReference type="CTD" id="285550"/>
<protein>
    <submittedName>
        <fullName evidence="3">Protein FAM200B</fullName>
    </submittedName>
</protein>
<dbReference type="OrthoDB" id="1101576at2759"/>
<evidence type="ECO:0000313" key="2">
    <source>
        <dbReference type="Proteomes" id="UP000694850"/>
    </source>
</evidence>
<keyword evidence="2" id="KW-1185">Reference proteome</keyword>
<dbReference type="Proteomes" id="UP000694850">
    <property type="component" value="Unplaced"/>
</dbReference>
<gene>
    <name evidence="3" type="primary">FAM200B</name>
</gene>
<dbReference type="InterPro" id="IPR012337">
    <property type="entry name" value="RNaseH-like_sf"/>
</dbReference>
<proteinExistence type="predicted"/>